<keyword evidence="5" id="KW-0547">Nucleotide-binding</keyword>
<organism evidence="12 13">
    <name type="scientific">Kandleria vitulina DSM 20405</name>
    <dbReference type="NCBI Taxonomy" id="1410657"/>
    <lineage>
        <taxon>Bacteria</taxon>
        <taxon>Bacillati</taxon>
        <taxon>Bacillota</taxon>
        <taxon>Erysipelotrichia</taxon>
        <taxon>Erysipelotrichales</taxon>
        <taxon>Coprobacillaceae</taxon>
        <taxon>Kandleria</taxon>
    </lineage>
</organism>
<dbReference type="PATRIC" id="fig|1410657.5.peg.1482"/>
<dbReference type="InterPro" id="IPR039421">
    <property type="entry name" value="Type_1_exporter"/>
</dbReference>
<dbReference type="GO" id="GO:0016887">
    <property type="term" value="F:ATP hydrolysis activity"/>
    <property type="evidence" value="ECO:0007669"/>
    <property type="project" value="InterPro"/>
</dbReference>
<protein>
    <submittedName>
        <fullName evidence="12">Multidrug ABC superfamily ATP binding cassette transporter, ABC protein</fullName>
    </submittedName>
</protein>
<dbReference type="GO" id="GO:0005886">
    <property type="term" value="C:plasma membrane"/>
    <property type="evidence" value="ECO:0007669"/>
    <property type="project" value="UniProtKB-SubCell"/>
</dbReference>
<name>A0A0R2HEM1_9FIRM</name>
<dbReference type="Gene3D" id="1.20.1560.10">
    <property type="entry name" value="ABC transporter type 1, transmembrane domain"/>
    <property type="match status" value="1"/>
</dbReference>
<dbReference type="InterPro" id="IPR036640">
    <property type="entry name" value="ABC1_TM_sf"/>
</dbReference>
<evidence type="ECO:0000256" key="1">
    <source>
        <dbReference type="ARBA" id="ARBA00004651"/>
    </source>
</evidence>
<comment type="caution">
    <text evidence="12">The sequence shown here is derived from an EMBL/GenBank/DDBJ whole genome shotgun (WGS) entry which is preliminary data.</text>
</comment>
<dbReference type="CDD" id="cd18542">
    <property type="entry name" value="ABC_6TM_YknU_like"/>
    <property type="match status" value="1"/>
</dbReference>
<evidence type="ECO:0000313" key="12">
    <source>
        <dbReference type="EMBL" id="KRN50939.1"/>
    </source>
</evidence>
<dbReference type="InterPro" id="IPR003439">
    <property type="entry name" value="ABC_transporter-like_ATP-bd"/>
</dbReference>
<dbReference type="EMBL" id="JQBL01000004">
    <property type="protein sequence ID" value="KRN50939.1"/>
    <property type="molecule type" value="Genomic_DNA"/>
</dbReference>
<dbReference type="AlphaFoldDB" id="A0A0R2HEM1"/>
<evidence type="ECO:0000256" key="7">
    <source>
        <dbReference type="ARBA" id="ARBA00022989"/>
    </source>
</evidence>
<dbReference type="PANTHER" id="PTHR43394">
    <property type="entry name" value="ATP-DEPENDENT PERMEASE MDL1, MITOCHONDRIAL"/>
    <property type="match status" value="1"/>
</dbReference>
<evidence type="ECO:0000256" key="5">
    <source>
        <dbReference type="ARBA" id="ARBA00022741"/>
    </source>
</evidence>
<evidence type="ECO:0000313" key="13">
    <source>
        <dbReference type="Proteomes" id="UP000051841"/>
    </source>
</evidence>
<accession>A0A0R2HEM1</accession>
<dbReference type="Pfam" id="PF00005">
    <property type="entry name" value="ABC_tran"/>
    <property type="match status" value="1"/>
</dbReference>
<dbReference type="GO" id="GO:0015421">
    <property type="term" value="F:ABC-type oligopeptide transporter activity"/>
    <property type="evidence" value="ECO:0007669"/>
    <property type="project" value="TreeGrafter"/>
</dbReference>
<feature type="transmembrane region" description="Helical" evidence="9">
    <location>
        <begin position="71"/>
        <end position="92"/>
    </location>
</feature>
<evidence type="ECO:0000256" key="2">
    <source>
        <dbReference type="ARBA" id="ARBA00022448"/>
    </source>
</evidence>
<dbReference type="SUPFAM" id="SSF90123">
    <property type="entry name" value="ABC transporter transmembrane region"/>
    <property type="match status" value="1"/>
</dbReference>
<feature type="domain" description="ABC transmembrane type-1" evidence="11">
    <location>
        <begin position="25"/>
        <end position="317"/>
    </location>
</feature>
<evidence type="ECO:0000256" key="3">
    <source>
        <dbReference type="ARBA" id="ARBA00022475"/>
    </source>
</evidence>
<keyword evidence="3" id="KW-1003">Cell membrane</keyword>
<evidence type="ECO:0000259" key="10">
    <source>
        <dbReference type="PROSITE" id="PS50893"/>
    </source>
</evidence>
<comment type="subcellular location">
    <subcellularLocation>
        <location evidence="1">Cell membrane</location>
        <topology evidence="1">Multi-pass membrane protein</topology>
    </subcellularLocation>
</comment>
<dbReference type="InterPro" id="IPR003593">
    <property type="entry name" value="AAA+_ATPase"/>
</dbReference>
<dbReference type="Proteomes" id="UP000051841">
    <property type="component" value="Unassembled WGS sequence"/>
</dbReference>
<dbReference type="InterPro" id="IPR011527">
    <property type="entry name" value="ABC1_TM_dom"/>
</dbReference>
<dbReference type="SUPFAM" id="SSF52540">
    <property type="entry name" value="P-loop containing nucleoside triphosphate hydrolases"/>
    <property type="match status" value="1"/>
</dbReference>
<keyword evidence="13" id="KW-1185">Reference proteome</keyword>
<dbReference type="FunFam" id="3.40.50.300:FF:000221">
    <property type="entry name" value="Multidrug ABC transporter ATP-binding protein"/>
    <property type="match status" value="1"/>
</dbReference>
<dbReference type="InterPro" id="IPR027417">
    <property type="entry name" value="P-loop_NTPase"/>
</dbReference>
<proteinExistence type="predicted"/>
<dbReference type="GO" id="GO:0005524">
    <property type="term" value="F:ATP binding"/>
    <property type="evidence" value="ECO:0007669"/>
    <property type="project" value="UniProtKB-KW"/>
</dbReference>
<evidence type="ECO:0000256" key="9">
    <source>
        <dbReference type="SAM" id="Phobius"/>
    </source>
</evidence>
<dbReference type="Gene3D" id="3.40.50.300">
    <property type="entry name" value="P-loop containing nucleotide triphosphate hydrolases"/>
    <property type="match status" value="1"/>
</dbReference>
<dbReference type="PANTHER" id="PTHR43394:SF1">
    <property type="entry name" value="ATP-BINDING CASSETTE SUB-FAMILY B MEMBER 10, MITOCHONDRIAL"/>
    <property type="match status" value="1"/>
</dbReference>
<evidence type="ECO:0000256" key="8">
    <source>
        <dbReference type="ARBA" id="ARBA00023136"/>
    </source>
</evidence>
<feature type="transmembrane region" description="Helical" evidence="9">
    <location>
        <begin position="150"/>
        <end position="167"/>
    </location>
</feature>
<keyword evidence="7 9" id="KW-1133">Transmembrane helix</keyword>
<dbReference type="SMART" id="SM00382">
    <property type="entry name" value="AAA"/>
    <property type="match status" value="1"/>
</dbReference>
<feature type="transmembrane region" description="Helical" evidence="9">
    <location>
        <begin position="173"/>
        <end position="191"/>
    </location>
</feature>
<dbReference type="PROSITE" id="PS50929">
    <property type="entry name" value="ABC_TM1F"/>
    <property type="match status" value="1"/>
</dbReference>
<dbReference type="RefSeq" id="WP_031588472.1">
    <property type="nucleotide sequence ID" value="NZ_JNKN01000001.1"/>
</dbReference>
<keyword evidence="8 9" id="KW-0472">Membrane</keyword>
<feature type="domain" description="ABC transporter" evidence="10">
    <location>
        <begin position="349"/>
        <end position="584"/>
    </location>
</feature>
<sequence length="593" mass="66508">MNQKFSSNSRLVFYFLRSSKRYFGIGILFAILASFIDLINPKIVGFTVDSIIGYKASSLSFIDTGFLREHLYLVGALVIGIALLGAVCRYIYNLMNAAGSETLVQTMRNSLFSHIQKLPFSWYIDNSTGDIIQRCTSDVEQIKNFLSEQLTSFFRIIILLALSLFFMSQISVFLTIVAANFIPIIVGYSLFFRKKISQSFLVADEEEGNLSSIAQENLTGVRVVRAFGREKEERDRFEKQNNIYTSAYMKFSVYISMFWSAGDGISGLQVMMIVVLGALLCVKGEMTAGDYIAFISYNAMLVWPIRQLGRVISDMSKAGVSIDRIRYIMNSQEERDHEHPLTVDMHQDIVFDHVSFRYKEEAPYILDDVSFTIKKGETLGILGSTGSGKSTLMYLLDRLYEPTKGKITIGGVDIATIKKDHLRENIGFVLQEPFLFSRSLSENIAIAKKEATHQDVIEASRIASLDDAVSHFTKGYDTFVGERGVTLSGGQKQRTAIAQMIISKTPIMIFDDSLSAVDTQTDQKIRNALKENVHDSTVIMISHRISTLKDADHIIVMNEGKIIEEGTHQSLMNQNGLYKTISDIQSLGGISHE</sequence>
<keyword evidence="6" id="KW-0067">ATP-binding</keyword>
<evidence type="ECO:0000256" key="6">
    <source>
        <dbReference type="ARBA" id="ARBA00022840"/>
    </source>
</evidence>
<feature type="transmembrane region" description="Helical" evidence="9">
    <location>
        <begin position="21"/>
        <end position="39"/>
    </location>
</feature>
<evidence type="ECO:0000256" key="4">
    <source>
        <dbReference type="ARBA" id="ARBA00022692"/>
    </source>
</evidence>
<evidence type="ECO:0000259" key="11">
    <source>
        <dbReference type="PROSITE" id="PS50929"/>
    </source>
</evidence>
<reference evidence="12 13" key="1">
    <citation type="journal article" date="2015" name="Genome Announc.">
        <title>Expanding the biotechnology potential of lactobacilli through comparative genomics of 213 strains and associated genera.</title>
        <authorList>
            <person name="Sun Z."/>
            <person name="Harris H.M."/>
            <person name="McCann A."/>
            <person name="Guo C."/>
            <person name="Argimon S."/>
            <person name="Zhang W."/>
            <person name="Yang X."/>
            <person name="Jeffery I.B."/>
            <person name="Cooney J.C."/>
            <person name="Kagawa T.F."/>
            <person name="Liu W."/>
            <person name="Song Y."/>
            <person name="Salvetti E."/>
            <person name="Wrobel A."/>
            <person name="Rasinkangas P."/>
            <person name="Parkhill J."/>
            <person name="Rea M.C."/>
            <person name="O'Sullivan O."/>
            <person name="Ritari J."/>
            <person name="Douillard F.P."/>
            <person name="Paul Ross R."/>
            <person name="Yang R."/>
            <person name="Briner A.E."/>
            <person name="Felis G.E."/>
            <person name="de Vos W.M."/>
            <person name="Barrangou R."/>
            <person name="Klaenhammer T.R."/>
            <person name="Caufield P.W."/>
            <person name="Cui Y."/>
            <person name="Zhang H."/>
            <person name="O'Toole P.W."/>
        </authorList>
    </citation>
    <scope>NUCLEOTIDE SEQUENCE [LARGE SCALE GENOMIC DNA]</scope>
    <source>
        <strain evidence="12 13">DSM 20405</strain>
    </source>
</reference>
<keyword evidence="4 9" id="KW-0812">Transmembrane</keyword>
<gene>
    <name evidence="12" type="ORF">IV49_GL001433</name>
</gene>
<dbReference type="Pfam" id="PF00664">
    <property type="entry name" value="ABC_membrane"/>
    <property type="match status" value="1"/>
</dbReference>
<dbReference type="PROSITE" id="PS50893">
    <property type="entry name" value="ABC_TRANSPORTER_2"/>
    <property type="match status" value="1"/>
</dbReference>
<keyword evidence="2" id="KW-0813">Transport</keyword>